<name>A0A7J6L375_PEROL</name>
<accession>A0A7J6L375</accession>
<reference evidence="1 2" key="1">
    <citation type="submission" date="2020-04" db="EMBL/GenBank/DDBJ databases">
        <title>Perkinsus olseni comparative genomics.</title>
        <authorList>
            <person name="Bogema D.R."/>
        </authorList>
    </citation>
    <scope>NUCLEOTIDE SEQUENCE [LARGE SCALE GENOMIC DNA]</scope>
    <source>
        <strain evidence="1">ATCC PRA-31</strain>
    </source>
</reference>
<dbReference type="AlphaFoldDB" id="A0A7J6L375"/>
<dbReference type="EMBL" id="JABANN010000844">
    <property type="protein sequence ID" value="KAF4653096.1"/>
    <property type="molecule type" value="Genomic_DNA"/>
</dbReference>
<evidence type="ECO:0000313" key="2">
    <source>
        <dbReference type="Proteomes" id="UP000572268"/>
    </source>
</evidence>
<sequence length="239" mass="26413">MGNHVGMRYSQVVVRVTTPDDALTGTRSSPLYTHLLNRIAGKLGVICYPDLGTGHGKRDKWVAASPMGSFLDGAIQYAARNGVAFTGVVYDTEEFVGTSSYDKLLHRDNSEIRMAAPHGLTTALTCGFDELTRPDNRGPHFLETVDHLYLQMFNFYDDAGVPIASSPEGKISMMWSTSFNTSPNCMQPLNGQCGDTLAHYEFGVWEGLPFVSFLSNVVDHYPKAPQGIMQFAFMPRSWE</sequence>
<gene>
    <name evidence="1" type="ORF">FOL46_009369</name>
</gene>
<organism evidence="1 2">
    <name type="scientific">Perkinsus olseni</name>
    <name type="common">Perkinsus atlanticus</name>
    <dbReference type="NCBI Taxonomy" id="32597"/>
    <lineage>
        <taxon>Eukaryota</taxon>
        <taxon>Sar</taxon>
        <taxon>Alveolata</taxon>
        <taxon>Perkinsozoa</taxon>
        <taxon>Perkinsea</taxon>
        <taxon>Perkinsida</taxon>
        <taxon>Perkinsidae</taxon>
        <taxon>Perkinsus</taxon>
    </lineage>
</organism>
<dbReference type="Proteomes" id="UP000572268">
    <property type="component" value="Unassembled WGS sequence"/>
</dbReference>
<comment type="caution">
    <text evidence="1">The sequence shown here is derived from an EMBL/GenBank/DDBJ whole genome shotgun (WGS) entry which is preliminary data.</text>
</comment>
<protein>
    <submittedName>
        <fullName evidence="1">Uncharacterized protein</fullName>
    </submittedName>
</protein>
<proteinExistence type="predicted"/>
<evidence type="ECO:0000313" key="1">
    <source>
        <dbReference type="EMBL" id="KAF4653096.1"/>
    </source>
</evidence>